<feature type="domain" description="Ketoreductase" evidence="3">
    <location>
        <begin position="3"/>
        <end position="182"/>
    </location>
</feature>
<evidence type="ECO:0000256" key="1">
    <source>
        <dbReference type="ARBA" id="ARBA00006484"/>
    </source>
</evidence>
<organism evidence="4 5">
    <name type="scientific">Candidatus Sodalis pierantonii str. SOPE</name>
    <dbReference type="NCBI Taxonomy" id="2342"/>
    <lineage>
        <taxon>Bacteria</taxon>
        <taxon>Pseudomonadati</taxon>
        <taxon>Pseudomonadota</taxon>
        <taxon>Gammaproteobacteria</taxon>
        <taxon>Enterobacterales</taxon>
        <taxon>Bruguierivoracaceae</taxon>
        <taxon>Sodalis</taxon>
    </lineage>
</organism>
<dbReference type="GO" id="GO:0016491">
    <property type="term" value="F:oxidoreductase activity"/>
    <property type="evidence" value="ECO:0007669"/>
    <property type="project" value="TreeGrafter"/>
</dbReference>
<dbReference type="HOGENOM" id="CLU_010194_2_9_6"/>
<dbReference type="GO" id="GO:0008202">
    <property type="term" value="P:steroid metabolic process"/>
    <property type="evidence" value="ECO:0007669"/>
    <property type="project" value="TreeGrafter"/>
</dbReference>
<evidence type="ECO:0000259" key="3">
    <source>
        <dbReference type="SMART" id="SM00822"/>
    </source>
</evidence>
<evidence type="ECO:0000313" key="4">
    <source>
        <dbReference type="EMBL" id="AHF75023.1"/>
    </source>
</evidence>
<dbReference type="Gene3D" id="3.40.50.720">
    <property type="entry name" value="NAD(P)-binding Rossmann-like Domain"/>
    <property type="match status" value="1"/>
</dbReference>
<dbReference type="CDD" id="cd05374">
    <property type="entry name" value="17beta-HSD-like_SDR_c"/>
    <property type="match status" value="1"/>
</dbReference>
<reference evidence="4 5" key="1">
    <citation type="journal article" date="2014" name="Genome Biol. Evol.">
        <title>Genome degeneration and adaptation in a nascent stage of symbiosis.</title>
        <authorList>
            <person name="Oakeson K.F."/>
            <person name="Gil R."/>
            <person name="Clayton A.L."/>
            <person name="Dunn D.M."/>
            <person name="von Niederhausern A.C."/>
            <person name="Hamil C."/>
            <person name="Aoyagi A."/>
            <person name="Duval B."/>
            <person name="Baca A."/>
            <person name="Silva F.J."/>
            <person name="Vallier A."/>
            <person name="Jackson D.G."/>
            <person name="Latorre A."/>
            <person name="Weiss R.B."/>
            <person name="Heddi A."/>
            <person name="Moya A."/>
            <person name="Dale C."/>
        </authorList>
    </citation>
    <scope>NUCLEOTIDE SEQUENCE [LARGE SCALE GENOMIC DNA]</scope>
    <source>
        <strain evidence="5">none</strain>
    </source>
</reference>
<dbReference type="KEGG" id="pes:SOPEG_3967"/>
<sequence length="258" mass="28252">MQKAVLITGCSSGIGLVAARYLRARGYRVLAACRQTRDVARLATEGFEAVALDLDDPQSVDAAADEVLRLTGNRLYGLFNNAGYGMYGRLDTLSRSQLEQQFSANLFGIHQLTRRLLPAMVPHVEGRIIQTSSVMGLVCTPGRGAYAASKFALEAWSDTLRMELHGSGVQVSLIEPGPIATSFSTNLTHTRTDQPVTNPAIARRFTLPPEAVLPKLRHALESPRARLRYPVTLVAHALTGLRRLLPGRCLDWLLRGKH</sequence>
<comment type="similarity">
    <text evidence="1 2">Belongs to the short-chain dehydrogenases/reductases (SDR) family.</text>
</comment>
<dbReference type="Proteomes" id="UP000019025">
    <property type="component" value="Chromosome"/>
</dbReference>
<dbReference type="STRING" id="2342.SOPEG_3967"/>
<accession>W0HSB5</accession>
<dbReference type="PRINTS" id="PR00080">
    <property type="entry name" value="SDRFAMILY"/>
</dbReference>
<dbReference type="EMBL" id="CP006568">
    <property type="protein sequence ID" value="AHF75023.1"/>
    <property type="molecule type" value="Genomic_DNA"/>
</dbReference>
<dbReference type="PRINTS" id="PR00081">
    <property type="entry name" value="GDHRDH"/>
</dbReference>
<dbReference type="SMART" id="SM00822">
    <property type="entry name" value="PKS_KR"/>
    <property type="match status" value="1"/>
</dbReference>
<dbReference type="InterPro" id="IPR002347">
    <property type="entry name" value="SDR_fam"/>
</dbReference>
<evidence type="ECO:0000256" key="2">
    <source>
        <dbReference type="RuleBase" id="RU000363"/>
    </source>
</evidence>
<gene>
    <name evidence="4" type="primary">ybbO</name>
    <name evidence="4" type="ORF">SOPEG_3967</name>
</gene>
<dbReference type="InterPro" id="IPR036291">
    <property type="entry name" value="NAD(P)-bd_dom_sf"/>
</dbReference>
<dbReference type="eggNOG" id="COG0300">
    <property type="taxonomic scope" value="Bacteria"/>
</dbReference>
<proteinExistence type="inferred from homology"/>
<dbReference type="InterPro" id="IPR020904">
    <property type="entry name" value="Sc_DH/Rdtase_CS"/>
</dbReference>
<dbReference type="PATRIC" id="fig|2342.5.peg.4365"/>
<dbReference type="NCBIfam" id="NF005950">
    <property type="entry name" value="PRK08017.1"/>
    <property type="match status" value="1"/>
</dbReference>
<dbReference type="SUPFAM" id="SSF51735">
    <property type="entry name" value="NAD(P)-binding Rossmann-fold domains"/>
    <property type="match status" value="1"/>
</dbReference>
<dbReference type="AlphaFoldDB" id="W0HSB5"/>
<dbReference type="PANTHER" id="PTHR43313:SF1">
    <property type="entry name" value="3BETA-HYDROXYSTEROID DEHYDROGENASE DHS-16"/>
    <property type="match status" value="1"/>
</dbReference>
<name>W0HSB5_9GAMM</name>
<protein>
    <submittedName>
        <fullName evidence="4">Putative NAD(P)-dependent oxidoreductase EC-YbbO</fullName>
    </submittedName>
</protein>
<dbReference type="PROSITE" id="PS00061">
    <property type="entry name" value="ADH_SHORT"/>
    <property type="match status" value="1"/>
</dbReference>
<dbReference type="InterPro" id="IPR057326">
    <property type="entry name" value="KR_dom"/>
</dbReference>
<keyword evidence="5" id="KW-1185">Reference proteome</keyword>
<dbReference type="Pfam" id="PF00106">
    <property type="entry name" value="adh_short"/>
    <property type="match status" value="1"/>
</dbReference>
<dbReference type="PANTHER" id="PTHR43313">
    <property type="entry name" value="SHORT-CHAIN DEHYDROGENASE/REDUCTASE FAMILY 9C"/>
    <property type="match status" value="1"/>
</dbReference>
<dbReference type="RefSeq" id="WP_025246858.1">
    <property type="nucleotide sequence ID" value="NZ_CP006568.1"/>
</dbReference>
<evidence type="ECO:0000313" key="5">
    <source>
        <dbReference type="Proteomes" id="UP000019025"/>
    </source>
</evidence>